<dbReference type="PANTHER" id="PTHR23185:SF0">
    <property type="entry name" value="PROTEIN VIRILIZER HOMOLOG"/>
    <property type="match status" value="1"/>
</dbReference>
<proteinExistence type="predicted"/>
<dbReference type="Proteomes" id="UP000286415">
    <property type="component" value="Unassembled WGS sequence"/>
</dbReference>
<evidence type="ECO:0000313" key="1">
    <source>
        <dbReference type="EMBL" id="KAG5454779.1"/>
    </source>
</evidence>
<comment type="caution">
    <text evidence="1">The sequence shown here is derived from an EMBL/GenBank/DDBJ whole genome shotgun (WGS) entry which is preliminary data.</text>
</comment>
<dbReference type="GO" id="GO:0003723">
    <property type="term" value="F:RNA binding"/>
    <property type="evidence" value="ECO:0007669"/>
    <property type="project" value="TreeGrafter"/>
</dbReference>
<reference evidence="1 2" key="1">
    <citation type="journal article" date="2018" name="Biotechnol. Adv.">
        <title>Improved genomic resources and new bioinformatic workflow for the carcinogenic parasite Clonorchis sinensis: Biotechnological implications.</title>
        <authorList>
            <person name="Wang D."/>
            <person name="Korhonen P.K."/>
            <person name="Gasser R.B."/>
            <person name="Young N.D."/>
        </authorList>
    </citation>
    <scope>NUCLEOTIDE SEQUENCE [LARGE SCALE GENOMIC DNA]</scope>
    <source>
        <strain evidence="1">Cs-k2</strain>
    </source>
</reference>
<name>A0A8T1N0H3_CLOSI</name>
<accession>A0A8T1N0H3</accession>
<dbReference type="EMBL" id="NIRI02000005">
    <property type="protein sequence ID" value="KAG5454779.1"/>
    <property type="molecule type" value="Genomic_DNA"/>
</dbReference>
<organism evidence="1 2">
    <name type="scientific">Clonorchis sinensis</name>
    <name type="common">Chinese liver fluke</name>
    <dbReference type="NCBI Taxonomy" id="79923"/>
    <lineage>
        <taxon>Eukaryota</taxon>
        <taxon>Metazoa</taxon>
        <taxon>Spiralia</taxon>
        <taxon>Lophotrochozoa</taxon>
        <taxon>Platyhelminthes</taxon>
        <taxon>Trematoda</taxon>
        <taxon>Digenea</taxon>
        <taxon>Opisthorchiida</taxon>
        <taxon>Opisthorchiata</taxon>
        <taxon>Opisthorchiidae</taxon>
        <taxon>Clonorchis</taxon>
    </lineage>
</organism>
<dbReference type="OrthoDB" id="6287100at2759"/>
<dbReference type="PANTHER" id="PTHR23185">
    <property type="entry name" value="PROTEIN VIRILIZER HOMOLOG"/>
    <property type="match status" value="1"/>
</dbReference>
<dbReference type="AlphaFoldDB" id="A0A8T1N0H3"/>
<reference evidence="1 2" key="2">
    <citation type="journal article" date="2021" name="Genomics">
        <title>High-quality reference genome for Clonorchis sinensis.</title>
        <authorList>
            <person name="Young N.D."/>
            <person name="Stroehlein A.J."/>
            <person name="Kinkar L."/>
            <person name="Wang T."/>
            <person name="Sohn W.M."/>
            <person name="Chang B.C.H."/>
            <person name="Kaur P."/>
            <person name="Weisz D."/>
            <person name="Dudchenko O."/>
            <person name="Aiden E.L."/>
            <person name="Korhonen P.K."/>
            <person name="Gasser R.B."/>
        </authorList>
    </citation>
    <scope>NUCLEOTIDE SEQUENCE [LARGE SCALE GENOMIC DNA]</scope>
    <source>
        <strain evidence="1">Cs-k2</strain>
    </source>
</reference>
<protein>
    <submittedName>
        <fullName evidence="1">Protein virilizer</fullName>
    </submittedName>
</protein>
<dbReference type="InterPro" id="IPR026736">
    <property type="entry name" value="Virilizer"/>
</dbReference>
<keyword evidence="2" id="KW-1185">Reference proteome</keyword>
<sequence length="209" mass="23038">MVSSRTHQRLSKVYLESSVAAHIEKSPWVSVCREVISFTIAAPLNYLPGLKLLLELLPLPLPIYTIEPLDDAKQKKLRSARDQWSVYLIGLAPELTGLVELLGGTDPIQSNPLYTALQQLITRLADLGYPCATFLATSCLDSLFAVWDELTEEQRKLPSSTAVADGSNAEDSDKASEVQRIQLGVFCLKFLVRECGLSWTIGLSVTVVF</sequence>
<dbReference type="GO" id="GO:0036396">
    <property type="term" value="C:RNA N6-methyladenosine methyltransferase complex"/>
    <property type="evidence" value="ECO:0007669"/>
    <property type="project" value="TreeGrafter"/>
</dbReference>
<evidence type="ECO:0000313" key="2">
    <source>
        <dbReference type="Proteomes" id="UP000286415"/>
    </source>
</evidence>
<gene>
    <name evidence="1" type="ORF">CSKR_203708</name>
</gene>